<name>A0ABQ1ELY4_9BACL</name>
<feature type="transmembrane region" description="Helical" evidence="1">
    <location>
        <begin position="45"/>
        <end position="67"/>
    </location>
</feature>
<organism evidence="2 3">
    <name type="scientific">Paenibacillus marchantiophytorum</name>
    <dbReference type="NCBI Taxonomy" id="1619310"/>
    <lineage>
        <taxon>Bacteria</taxon>
        <taxon>Bacillati</taxon>
        <taxon>Bacillota</taxon>
        <taxon>Bacilli</taxon>
        <taxon>Bacillales</taxon>
        <taxon>Paenibacillaceae</taxon>
        <taxon>Paenibacillus</taxon>
    </lineage>
</organism>
<evidence type="ECO:0000313" key="2">
    <source>
        <dbReference type="EMBL" id="GFZ77834.1"/>
    </source>
</evidence>
<keyword evidence="3" id="KW-1185">Reference proteome</keyword>
<dbReference type="Proteomes" id="UP000615455">
    <property type="component" value="Unassembled WGS sequence"/>
</dbReference>
<accession>A0ABQ1ELY4</accession>
<comment type="caution">
    <text evidence="2">The sequence shown here is derived from an EMBL/GenBank/DDBJ whole genome shotgun (WGS) entry which is preliminary data.</text>
</comment>
<gene>
    <name evidence="2" type="ORF">GCM10008018_24350</name>
</gene>
<feature type="transmembrane region" description="Helical" evidence="1">
    <location>
        <begin position="7"/>
        <end position="25"/>
    </location>
</feature>
<keyword evidence="1" id="KW-1133">Transmembrane helix</keyword>
<protein>
    <recommendedName>
        <fullName evidence="4">DUF5658 domain-containing protein</fullName>
    </recommendedName>
</protein>
<evidence type="ECO:0000256" key="1">
    <source>
        <dbReference type="SAM" id="Phobius"/>
    </source>
</evidence>
<dbReference type="EMBL" id="BMHE01000009">
    <property type="protein sequence ID" value="GFZ77834.1"/>
    <property type="molecule type" value="Genomic_DNA"/>
</dbReference>
<proteinExistence type="predicted"/>
<feature type="transmembrane region" description="Helical" evidence="1">
    <location>
        <begin position="74"/>
        <end position="91"/>
    </location>
</feature>
<sequence>MKYIIKSVPVLFLTIFYGLVDTMILEYSIFGEGSDPPVMINLKELILYHLVLPLIVFFFVFMLYSVVSKFSIKVSIITIAIYFIVFEIWIMNMENYYNGKV</sequence>
<reference evidence="3" key="1">
    <citation type="journal article" date="2019" name="Int. J. Syst. Evol. Microbiol.">
        <title>The Global Catalogue of Microorganisms (GCM) 10K type strain sequencing project: providing services to taxonomists for standard genome sequencing and annotation.</title>
        <authorList>
            <consortium name="The Broad Institute Genomics Platform"/>
            <consortium name="The Broad Institute Genome Sequencing Center for Infectious Disease"/>
            <person name="Wu L."/>
            <person name="Ma J."/>
        </authorList>
    </citation>
    <scope>NUCLEOTIDE SEQUENCE [LARGE SCALE GENOMIC DNA]</scope>
    <source>
        <strain evidence="3">CGMCC 1.15043</strain>
    </source>
</reference>
<keyword evidence="1" id="KW-0472">Membrane</keyword>
<evidence type="ECO:0000313" key="3">
    <source>
        <dbReference type="Proteomes" id="UP000615455"/>
    </source>
</evidence>
<evidence type="ECO:0008006" key="4">
    <source>
        <dbReference type="Google" id="ProtNLM"/>
    </source>
</evidence>
<keyword evidence="1" id="KW-0812">Transmembrane</keyword>